<name>A0A1J1IEA2_9DIPT</name>
<dbReference type="EMBL" id="CVRI01000047">
    <property type="protein sequence ID" value="CRK97884.1"/>
    <property type="molecule type" value="Genomic_DNA"/>
</dbReference>
<gene>
    <name evidence="1" type="ORF">CLUMA_CG011259</name>
</gene>
<keyword evidence="2" id="KW-1185">Reference proteome</keyword>
<sequence>MSLVYRQSAFIEYSKAFSKPPSNSVLERVIESVMKTETPKIFDRTINNKTKIELDILGDSFV</sequence>
<dbReference type="AlphaFoldDB" id="A0A1J1IEA2"/>
<reference evidence="1 2" key="1">
    <citation type="submission" date="2015-04" db="EMBL/GenBank/DDBJ databases">
        <authorList>
            <person name="Syromyatnikov M.Y."/>
            <person name="Popov V.N."/>
        </authorList>
    </citation>
    <scope>NUCLEOTIDE SEQUENCE [LARGE SCALE GENOMIC DNA]</scope>
</reference>
<proteinExistence type="predicted"/>
<evidence type="ECO:0000313" key="2">
    <source>
        <dbReference type="Proteomes" id="UP000183832"/>
    </source>
</evidence>
<accession>A0A1J1IEA2</accession>
<organism evidence="1 2">
    <name type="scientific">Clunio marinus</name>
    <dbReference type="NCBI Taxonomy" id="568069"/>
    <lineage>
        <taxon>Eukaryota</taxon>
        <taxon>Metazoa</taxon>
        <taxon>Ecdysozoa</taxon>
        <taxon>Arthropoda</taxon>
        <taxon>Hexapoda</taxon>
        <taxon>Insecta</taxon>
        <taxon>Pterygota</taxon>
        <taxon>Neoptera</taxon>
        <taxon>Endopterygota</taxon>
        <taxon>Diptera</taxon>
        <taxon>Nematocera</taxon>
        <taxon>Chironomoidea</taxon>
        <taxon>Chironomidae</taxon>
        <taxon>Clunio</taxon>
    </lineage>
</organism>
<dbReference type="Proteomes" id="UP000183832">
    <property type="component" value="Unassembled WGS sequence"/>
</dbReference>
<protein>
    <submittedName>
        <fullName evidence="1">CLUMA_CG011259, isoform A</fullName>
    </submittedName>
</protein>
<evidence type="ECO:0000313" key="1">
    <source>
        <dbReference type="EMBL" id="CRK97884.1"/>
    </source>
</evidence>